<name>A0ABP0E6E0_9ASCO</name>
<keyword evidence="4" id="KW-0812">Transmembrane</keyword>
<proteinExistence type="inferred from homology"/>
<dbReference type="InterPro" id="IPR044294">
    <property type="entry name" value="Lipase-like"/>
</dbReference>
<feature type="region of interest" description="Disordered" evidence="3">
    <location>
        <begin position="345"/>
        <end position="364"/>
    </location>
</feature>
<accession>A0ABP0E6E0</accession>
<evidence type="ECO:0000313" key="7">
    <source>
        <dbReference type="Proteomes" id="UP001497600"/>
    </source>
</evidence>
<evidence type="ECO:0000259" key="5">
    <source>
        <dbReference type="Pfam" id="PF05057"/>
    </source>
</evidence>
<comment type="similarity">
    <text evidence="1">Belongs to the putative lipase ROG1 family.</text>
</comment>
<keyword evidence="4" id="KW-0472">Membrane</keyword>
<gene>
    <name evidence="6" type="primary">LPL1</name>
    <name evidence="6" type="ORF">CAAN4_A10308</name>
</gene>
<dbReference type="Gene3D" id="3.40.50.1820">
    <property type="entry name" value="alpha/beta hydrolase"/>
    <property type="match status" value="1"/>
</dbReference>
<feature type="domain" description="DUF676" evidence="5">
    <location>
        <begin position="8"/>
        <end position="207"/>
    </location>
</feature>
<evidence type="ECO:0000256" key="4">
    <source>
        <dbReference type="SAM" id="Phobius"/>
    </source>
</evidence>
<dbReference type="PANTHER" id="PTHR12482:SF24">
    <property type="entry name" value="LIPID DROPLET PHOSPHOLIPASE 1"/>
    <property type="match status" value="1"/>
</dbReference>
<keyword evidence="7" id="KW-1185">Reference proteome</keyword>
<evidence type="ECO:0000313" key="6">
    <source>
        <dbReference type="EMBL" id="CAK7893990.1"/>
    </source>
</evidence>
<dbReference type="Proteomes" id="UP001497600">
    <property type="component" value="Chromosome A"/>
</dbReference>
<feature type="transmembrane region" description="Helical" evidence="4">
    <location>
        <begin position="277"/>
        <end position="305"/>
    </location>
</feature>
<feature type="region of interest" description="Disordered" evidence="3">
    <location>
        <begin position="380"/>
        <end position="414"/>
    </location>
</feature>
<organism evidence="6 7">
    <name type="scientific">[Candida] anglica</name>
    <dbReference type="NCBI Taxonomy" id="148631"/>
    <lineage>
        <taxon>Eukaryota</taxon>
        <taxon>Fungi</taxon>
        <taxon>Dikarya</taxon>
        <taxon>Ascomycota</taxon>
        <taxon>Saccharomycotina</taxon>
        <taxon>Pichiomycetes</taxon>
        <taxon>Debaryomycetaceae</taxon>
        <taxon>Kurtzmaniella</taxon>
    </lineage>
</organism>
<keyword evidence="4" id="KW-1133">Transmembrane helix</keyword>
<sequence>MSSKPVQDAHIFVLVHGLWGGPNHMLTIEKSIKELLDSDDSSKEKIVTIRPSSFRFWKTYDGLQLNAERVVSDVLYEIEMLKSENNIKVTKISFVGYSLGGLISRYAIGILNEIGFFDKVQPMIFSTFATPHVGVHFFQQNAFDILANELGKYLFGKSGNEMFMGDDELILKKMADPEHKFYKGLKRFKKHILLANVKNDRTVAFFTSYITDYSPFEEWDKVKIKYFKDLPQVRIGTSQVKPKFVDFERSHPLEKENEFSNVQEETSFLRSNKLIRFTLIFIVTILILPIWVPLVLSSSLFASIYSGVKIKIIKSPKVSKHWERVSSFVYGSCKIDAEDAKIGQDKRNQRKNLRHHESFKGDTSEITENAMENFMYAEERFTGRSPPPMTTGDDEFPGDDDDDEDDDEEDETITNNVTDLKVKNTNDVQKAKPKQKIIDVDIEANGKSIDTHLSKLYNKDYQKFPLFTKDGILKMDPNRRFIIDSLNELNWIKIPVYIDAWNAHDGIVARRGPRTNPKGTATILLWATLLRRFLQEE</sequence>
<dbReference type="InterPro" id="IPR007751">
    <property type="entry name" value="DUF676_lipase-like"/>
</dbReference>
<dbReference type="PANTHER" id="PTHR12482">
    <property type="entry name" value="LIPASE ROG1-RELATED-RELATED"/>
    <property type="match status" value="1"/>
</dbReference>
<reference evidence="6 7" key="1">
    <citation type="submission" date="2024-01" db="EMBL/GenBank/DDBJ databases">
        <authorList>
            <consortium name="Genoscope - CEA"/>
            <person name="William W."/>
        </authorList>
    </citation>
    <scope>NUCLEOTIDE SEQUENCE [LARGE SCALE GENOMIC DNA]</scope>
    <source>
        <strain evidence="6 7">29B2s-10</strain>
    </source>
</reference>
<dbReference type="InterPro" id="IPR029058">
    <property type="entry name" value="AB_hydrolase_fold"/>
</dbReference>
<evidence type="ECO:0000256" key="3">
    <source>
        <dbReference type="SAM" id="MobiDB-lite"/>
    </source>
</evidence>
<evidence type="ECO:0000256" key="1">
    <source>
        <dbReference type="ARBA" id="ARBA00007920"/>
    </source>
</evidence>
<protein>
    <submittedName>
        <fullName evidence="6">Lipid droplet phospholipase 1</fullName>
    </submittedName>
</protein>
<dbReference type="SUPFAM" id="SSF53474">
    <property type="entry name" value="alpha/beta-Hydrolases"/>
    <property type="match status" value="1"/>
</dbReference>
<keyword evidence="2" id="KW-0442">Lipid degradation</keyword>
<dbReference type="Pfam" id="PF05057">
    <property type="entry name" value="DUF676"/>
    <property type="match status" value="1"/>
</dbReference>
<evidence type="ECO:0000256" key="2">
    <source>
        <dbReference type="ARBA" id="ARBA00022963"/>
    </source>
</evidence>
<dbReference type="EMBL" id="OZ004253">
    <property type="protein sequence ID" value="CAK7893990.1"/>
    <property type="molecule type" value="Genomic_DNA"/>
</dbReference>
<feature type="compositionally biased region" description="Acidic residues" evidence="3">
    <location>
        <begin position="392"/>
        <end position="412"/>
    </location>
</feature>
<keyword evidence="2" id="KW-0443">Lipid metabolism</keyword>